<dbReference type="Proteomes" id="UP000742786">
    <property type="component" value="Unassembled WGS sequence"/>
</dbReference>
<evidence type="ECO:0000259" key="8">
    <source>
        <dbReference type="PROSITE" id="PS51007"/>
    </source>
</evidence>
<keyword evidence="5 6" id="KW-0408">Iron</keyword>
<gene>
    <name evidence="9" type="ORF">GTOL_11861</name>
</gene>
<protein>
    <submittedName>
        <fullName evidence="9">Cytochrome c-555</fullName>
    </submittedName>
</protein>
<dbReference type="RefSeq" id="WP_220635873.1">
    <property type="nucleotide sequence ID" value="NZ_CAJQUM010000001.1"/>
</dbReference>
<dbReference type="InterPro" id="IPR009056">
    <property type="entry name" value="Cyt_c-like_dom"/>
</dbReference>
<dbReference type="InterPro" id="IPR036909">
    <property type="entry name" value="Cyt_c-like_dom_sf"/>
</dbReference>
<dbReference type="Gene3D" id="1.10.760.10">
    <property type="entry name" value="Cytochrome c-like domain"/>
    <property type="match status" value="1"/>
</dbReference>
<comment type="caution">
    <text evidence="9">The sequence shown here is derived from an EMBL/GenBank/DDBJ whole genome shotgun (WGS) entry which is preliminary data.</text>
</comment>
<keyword evidence="1" id="KW-0813">Transport</keyword>
<accession>A0A916J5T0</accession>
<evidence type="ECO:0000256" key="2">
    <source>
        <dbReference type="ARBA" id="ARBA00022617"/>
    </source>
</evidence>
<dbReference type="Pfam" id="PF13442">
    <property type="entry name" value="Cytochrome_CBB3"/>
    <property type="match status" value="1"/>
</dbReference>
<name>A0A916J5T0_9PROT</name>
<evidence type="ECO:0000256" key="1">
    <source>
        <dbReference type="ARBA" id="ARBA00022448"/>
    </source>
</evidence>
<sequence length="98" mass="9989">MKHAVIVSTTLAVLLLGAGQVASAADGKAIYDKSCGLCHNTGMAKAAKLGVKDALKGDSDSLTASVIKGKGIMKPRAGTKLSDEEIKAAVEYMLAQGK</sequence>
<proteinExistence type="predicted"/>
<evidence type="ECO:0000256" key="6">
    <source>
        <dbReference type="PROSITE-ProRule" id="PRU00433"/>
    </source>
</evidence>
<reference evidence="9" key="1">
    <citation type="submission" date="2021-04" db="EMBL/GenBank/DDBJ databases">
        <authorList>
            <person name="Hornung B."/>
        </authorList>
    </citation>
    <scope>NUCLEOTIDE SEQUENCE</scope>
    <source>
        <strain evidence="9">G5G6</strain>
    </source>
</reference>
<dbReference type="PROSITE" id="PS51007">
    <property type="entry name" value="CYTC"/>
    <property type="match status" value="1"/>
</dbReference>
<dbReference type="GO" id="GO:0020037">
    <property type="term" value="F:heme binding"/>
    <property type="evidence" value="ECO:0007669"/>
    <property type="project" value="InterPro"/>
</dbReference>
<evidence type="ECO:0000313" key="9">
    <source>
        <dbReference type="EMBL" id="CAG4883978.1"/>
    </source>
</evidence>
<evidence type="ECO:0000256" key="3">
    <source>
        <dbReference type="ARBA" id="ARBA00022723"/>
    </source>
</evidence>
<keyword evidence="7" id="KW-0732">Signal</keyword>
<dbReference type="AlphaFoldDB" id="A0A916J5T0"/>
<keyword evidence="2 6" id="KW-0349">Heme</keyword>
<feature type="domain" description="Cytochrome c" evidence="8">
    <location>
        <begin position="22"/>
        <end position="97"/>
    </location>
</feature>
<dbReference type="EMBL" id="CAJQUM010000001">
    <property type="protein sequence ID" value="CAG4883978.1"/>
    <property type="molecule type" value="Genomic_DNA"/>
</dbReference>
<dbReference type="GO" id="GO:0005506">
    <property type="term" value="F:iron ion binding"/>
    <property type="evidence" value="ECO:0007669"/>
    <property type="project" value="InterPro"/>
</dbReference>
<keyword evidence="4" id="KW-0249">Electron transport</keyword>
<evidence type="ECO:0000256" key="4">
    <source>
        <dbReference type="ARBA" id="ARBA00022982"/>
    </source>
</evidence>
<dbReference type="SUPFAM" id="SSF46626">
    <property type="entry name" value="Cytochrome c"/>
    <property type="match status" value="1"/>
</dbReference>
<dbReference type="InterPro" id="IPR002323">
    <property type="entry name" value="Cyt_CIE"/>
</dbReference>
<evidence type="ECO:0000256" key="5">
    <source>
        <dbReference type="ARBA" id="ARBA00023004"/>
    </source>
</evidence>
<feature type="chain" id="PRO_5037011081" evidence="7">
    <location>
        <begin position="25"/>
        <end position="98"/>
    </location>
</feature>
<feature type="signal peptide" evidence="7">
    <location>
        <begin position="1"/>
        <end position="24"/>
    </location>
</feature>
<evidence type="ECO:0000256" key="7">
    <source>
        <dbReference type="SAM" id="SignalP"/>
    </source>
</evidence>
<keyword evidence="10" id="KW-1185">Reference proteome</keyword>
<organism evidence="9 10">
    <name type="scientific">Georgfuchsia toluolica</name>
    <dbReference type="NCBI Taxonomy" id="424218"/>
    <lineage>
        <taxon>Bacteria</taxon>
        <taxon>Pseudomonadati</taxon>
        <taxon>Pseudomonadota</taxon>
        <taxon>Betaproteobacteria</taxon>
        <taxon>Nitrosomonadales</taxon>
        <taxon>Sterolibacteriaceae</taxon>
        <taxon>Georgfuchsia</taxon>
    </lineage>
</organism>
<dbReference type="GO" id="GO:0009055">
    <property type="term" value="F:electron transfer activity"/>
    <property type="evidence" value="ECO:0007669"/>
    <property type="project" value="InterPro"/>
</dbReference>
<keyword evidence="3 6" id="KW-0479">Metal-binding</keyword>
<evidence type="ECO:0000313" key="10">
    <source>
        <dbReference type="Proteomes" id="UP000742786"/>
    </source>
</evidence>
<dbReference type="PRINTS" id="PR00607">
    <property type="entry name" value="CYTCHROMECIE"/>
</dbReference>